<dbReference type="InParanoid" id="A0A0C3A1Y4"/>
<gene>
    <name evidence="1" type="ORF">SCLCIDRAFT_1063696</name>
</gene>
<protein>
    <submittedName>
        <fullName evidence="1">Uncharacterized protein</fullName>
    </submittedName>
</protein>
<proteinExistence type="predicted"/>
<dbReference type="EMBL" id="KN822011">
    <property type="protein sequence ID" value="KIM67658.1"/>
    <property type="molecule type" value="Genomic_DNA"/>
</dbReference>
<dbReference type="HOGENOM" id="CLU_1397097_0_0_1"/>
<sequence length="195" mass="21640">MERVLAVGPPHAFALHFPYSLLSAVLGIIFRPTPKPGPNGTRHTRRAVCLLSTTEPIKFQPSLIGERRNAHLCVPWDIYIPVLPAFHCAGVPVLSWYPAYGQLVLCLGRVEWRNASLDSPLFPLFSILCDPLPSWINRCNVFLASNICLYSSFCVCICKYFGLVLDRMPLNIFGGRRVLTLISLAGDGPVDLSFV</sequence>
<keyword evidence="2" id="KW-1185">Reference proteome</keyword>
<evidence type="ECO:0000313" key="2">
    <source>
        <dbReference type="Proteomes" id="UP000053989"/>
    </source>
</evidence>
<reference evidence="1 2" key="1">
    <citation type="submission" date="2014-04" db="EMBL/GenBank/DDBJ databases">
        <authorList>
            <consortium name="DOE Joint Genome Institute"/>
            <person name="Kuo A."/>
            <person name="Kohler A."/>
            <person name="Nagy L.G."/>
            <person name="Floudas D."/>
            <person name="Copeland A."/>
            <person name="Barry K.W."/>
            <person name="Cichocki N."/>
            <person name="Veneault-Fourrey C."/>
            <person name="LaButti K."/>
            <person name="Lindquist E.A."/>
            <person name="Lipzen A."/>
            <person name="Lundell T."/>
            <person name="Morin E."/>
            <person name="Murat C."/>
            <person name="Sun H."/>
            <person name="Tunlid A."/>
            <person name="Henrissat B."/>
            <person name="Grigoriev I.V."/>
            <person name="Hibbett D.S."/>
            <person name="Martin F."/>
            <person name="Nordberg H.P."/>
            <person name="Cantor M.N."/>
            <person name="Hua S.X."/>
        </authorList>
    </citation>
    <scope>NUCLEOTIDE SEQUENCE [LARGE SCALE GENOMIC DNA]</scope>
    <source>
        <strain evidence="1 2">Foug A</strain>
    </source>
</reference>
<name>A0A0C3A1Y4_9AGAM</name>
<evidence type="ECO:0000313" key="1">
    <source>
        <dbReference type="EMBL" id="KIM67658.1"/>
    </source>
</evidence>
<organism evidence="1 2">
    <name type="scientific">Scleroderma citrinum Foug A</name>
    <dbReference type="NCBI Taxonomy" id="1036808"/>
    <lineage>
        <taxon>Eukaryota</taxon>
        <taxon>Fungi</taxon>
        <taxon>Dikarya</taxon>
        <taxon>Basidiomycota</taxon>
        <taxon>Agaricomycotina</taxon>
        <taxon>Agaricomycetes</taxon>
        <taxon>Agaricomycetidae</taxon>
        <taxon>Boletales</taxon>
        <taxon>Sclerodermatineae</taxon>
        <taxon>Sclerodermataceae</taxon>
        <taxon>Scleroderma</taxon>
    </lineage>
</organism>
<reference evidence="2" key="2">
    <citation type="submission" date="2015-01" db="EMBL/GenBank/DDBJ databases">
        <title>Evolutionary Origins and Diversification of the Mycorrhizal Mutualists.</title>
        <authorList>
            <consortium name="DOE Joint Genome Institute"/>
            <consortium name="Mycorrhizal Genomics Consortium"/>
            <person name="Kohler A."/>
            <person name="Kuo A."/>
            <person name="Nagy L.G."/>
            <person name="Floudas D."/>
            <person name="Copeland A."/>
            <person name="Barry K.W."/>
            <person name="Cichocki N."/>
            <person name="Veneault-Fourrey C."/>
            <person name="LaButti K."/>
            <person name="Lindquist E.A."/>
            <person name="Lipzen A."/>
            <person name="Lundell T."/>
            <person name="Morin E."/>
            <person name="Murat C."/>
            <person name="Riley R."/>
            <person name="Ohm R."/>
            <person name="Sun H."/>
            <person name="Tunlid A."/>
            <person name="Henrissat B."/>
            <person name="Grigoriev I.V."/>
            <person name="Hibbett D.S."/>
            <person name="Martin F."/>
        </authorList>
    </citation>
    <scope>NUCLEOTIDE SEQUENCE [LARGE SCALE GENOMIC DNA]</scope>
    <source>
        <strain evidence="2">Foug A</strain>
    </source>
</reference>
<accession>A0A0C3A1Y4</accession>
<dbReference type="AlphaFoldDB" id="A0A0C3A1Y4"/>
<dbReference type="Proteomes" id="UP000053989">
    <property type="component" value="Unassembled WGS sequence"/>
</dbReference>